<feature type="compositionally biased region" description="Polar residues" evidence="2">
    <location>
        <begin position="786"/>
        <end position="800"/>
    </location>
</feature>
<keyword evidence="1" id="KW-0175">Coiled coil</keyword>
<proteinExistence type="predicted"/>
<feature type="compositionally biased region" description="Low complexity" evidence="2">
    <location>
        <begin position="1471"/>
        <end position="1486"/>
    </location>
</feature>
<feature type="compositionally biased region" description="Polar residues" evidence="2">
    <location>
        <begin position="807"/>
        <end position="816"/>
    </location>
</feature>
<evidence type="ECO:0000256" key="1">
    <source>
        <dbReference type="SAM" id="Coils"/>
    </source>
</evidence>
<feature type="region of interest" description="Disordered" evidence="2">
    <location>
        <begin position="955"/>
        <end position="1246"/>
    </location>
</feature>
<feature type="compositionally biased region" description="Polar residues" evidence="2">
    <location>
        <begin position="972"/>
        <end position="990"/>
    </location>
</feature>
<dbReference type="OrthoDB" id="6368736at2759"/>
<keyword evidence="4" id="KW-1185">Reference proteome</keyword>
<dbReference type="EMBL" id="LR824007">
    <property type="protein sequence ID" value="CAH0603087.1"/>
    <property type="molecule type" value="Genomic_DNA"/>
</dbReference>
<feature type="compositionally biased region" description="Polar residues" evidence="2">
    <location>
        <begin position="1083"/>
        <end position="1099"/>
    </location>
</feature>
<accession>A0A9P0FV68</accession>
<feature type="region of interest" description="Disordered" evidence="2">
    <location>
        <begin position="1555"/>
        <end position="1574"/>
    </location>
</feature>
<organism evidence="3 4">
    <name type="scientific">Chrysodeixis includens</name>
    <name type="common">Soybean looper</name>
    <name type="synonym">Pseudoplusia includens</name>
    <dbReference type="NCBI Taxonomy" id="689277"/>
    <lineage>
        <taxon>Eukaryota</taxon>
        <taxon>Metazoa</taxon>
        <taxon>Ecdysozoa</taxon>
        <taxon>Arthropoda</taxon>
        <taxon>Hexapoda</taxon>
        <taxon>Insecta</taxon>
        <taxon>Pterygota</taxon>
        <taxon>Neoptera</taxon>
        <taxon>Endopterygota</taxon>
        <taxon>Lepidoptera</taxon>
        <taxon>Glossata</taxon>
        <taxon>Ditrysia</taxon>
        <taxon>Noctuoidea</taxon>
        <taxon>Noctuidae</taxon>
        <taxon>Plusiinae</taxon>
        <taxon>Chrysodeixis</taxon>
    </lineage>
</organism>
<feature type="coiled-coil region" evidence="1">
    <location>
        <begin position="75"/>
        <end position="154"/>
    </location>
</feature>
<feature type="compositionally biased region" description="Polar residues" evidence="2">
    <location>
        <begin position="1280"/>
        <end position="1298"/>
    </location>
</feature>
<name>A0A9P0FV68_CHRIL</name>
<dbReference type="Proteomes" id="UP001154114">
    <property type="component" value="Chromosome 4"/>
</dbReference>
<reference evidence="3" key="1">
    <citation type="submission" date="2021-12" db="EMBL/GenBank/DDBJ databases">
        <authorList>
            <person name="King R."/>
        </authorList>
    </citation>
    <scope>NUCLEOTIDE SEQUENCE</scope>
</reference>
<feature type="compositionally biased region" description="Polar residues" evidence="2">
    <location>
        <begin position="1184"/>
        <end position="1211"/>
    </location>
</feature>
<feature type="region of interest" description="Disordered" evidence="2">
    <location>
        <begin position="882"/>
        <end position="942"/>
    </location>
</feature>
<feature type="compositionally biased region" description="Polar residues" evidence="2">
    <location>
        <begin position="1029"/>
        <end position="1045"/>
    </location>
</feature>
<feature type="compositionally biased region" description="Polar residues" evidence="2">
    <location>
        <begin position="999"/>
        <end position="1009"/>
    </location>
</feature>
<feature type="region of interest" description="Disordered" evidence="2">
    <location>
        <begin position="756"/>
        <end position="846"/>
    </location>
</feature>
<feature type="compositionally biased region" description="Polar residues" evidence="2">
    <location>
        <begin position="1420"/>
        <end position="1446"/>
    </location>
</feature>
<feature type="region of interest" description="Disordered" evidence="2">
    <location>
        <begin position="1272"/>
        <end position="1311"/>
    </location>
</feature>
<sequence>MTDNTTYDESVRDFDLDFLNQNSNGTSIANTADQAKFEKQKRNISIMKKKIISSDSLITQFYAKKQMYFDSEKNLAASKEECKQLSLEYRNALERCSELETEVQTIQAAYKSLEDRFGHLENQCAAYQSHIHQMEQLIKEKDSALEALRAEKKKIPVREFDKKAMLTWEKEKALMNRDNKLLTDLVKKIIGKRRLKGKYIGILRKYELPSDGNASDTSDVFEEPFSPPFSHLPKKPSNVATDSECDYSVDTGRGSSIASDNDKFIFSPEYFIPTPLVTTENRSKSTVVDIATSPIIFEDTPEQPSLPLLEDHDELVDTKNVSCSIESQLITVEISPVEHKSVETQKIECNDAFTMTEVRTLPLITIDRSISPMNISRSEIATSPMKIIENIQKETTQEIHEKECLELNNSNNVRRDNRADFEIETILNTMRFSHDVITPIPRSPRSRPRYSESRNMPSRLTPVNPVSHVSSLPSIFEGGFLDTVNEYSRVEELKMELDSIKKVLKQHILLTSKPLQFNHKPLLNKLVTDNDNLNEVECMDSNKNTSENLLDYSESQEDSHLEISQSGLVPSPIDTDSLFGTSQVSSDRDLHNMIDDDNARTPFPTIHYESNLQNLGEAEITTETNLPTHAIEMCQEVNDTSNEKVAEDDKEPGLEQKVVKVKRTKRKRLSKLDKIKKNLKPKYKISANTTTLIKSQLKSTPHNLPDKKIGDSETSASLNDKAVYERAVKVMAELNSKQDSKTRKVCSSSFTQSVKDSLSTNASSSNNLLKDNSEIGNLTLPKTPLESKTSQQLSIQQKPSSKAKKSLFSNDTQTGDNVEDSEILEPLTKSVNDALPTSASCPKKSLKDISEIGNSTLPKISSESKAQRISIKRKLSKAKISLFSNDSETSDSDGDIEIPQSVTESVKNSLPTSATSPKKLLKDNSGFGNRTLPTTSSESKLQELSIKRKSSIGKISLFSNETQSGDKLRDSVIQQSLTESVKDSLPTSAASPKKPLKDNSGNGSRTLPKTSSESTSLATTALSSKHESSSNAKTSLFSDDTQTKANVDDSEVLQPLQSVTESNKDSLPASPSSPQKILRDSTEIGNRTLSKTNSESTLHQLPKKRKSTNAKISLFSNDTETSDSDGDSEVPRSLTESVKGTSSSGLTSPKTPLKDNDGIGNRTLPKTNSESKLQELSHKRKSSNAKISLFSNDTQTSDNVGDSEIPQSLTESVKDSLPIIASSPKTPLKDNSGIGNRILPKTNSESKLQELSNKRKTSNAIISLIPNVTQTVDNGKDSEIPQSLTESVEDSLPTSTPCSKKPLKDNRGIGNRILPKISSESKTQQISNKLKTSHAKISLPTNVTQTVDNDEDSEIPQSLTESVEDSLPTSTSSSKKPLKDNRGIGNRILQKISSESKTQQISNKRKSSNAIISLFSNDTQTTDNVSDSEIKQSLTESVKDTSSIGPTTPKKPLKCYSGIGNRTSPKTSLDAKSQQLSNKQKSSNAKISLLSDDTQTGNNVKDSDILQSPTIATRSKSRACYVVLTKTPDIPTTLETIKTEQMPDKQKIKVECEIPSQQVSRKRKNNSSNEPEIQCKRILRSSTAHQRLSTENKEQANATPKNKPVPVPSPTKVKINYDDLIKPQKSINHDVVISYEDLDLFSDDVKSDNFKCQDKRPLKSDDFHPKQSILCSMIDKYGVKNVKNITKKIPDATVKMVYDKIEQHISHIIESSPLESKPLMNKFVGELQKFNHKHFLAGLMKYLTKPDRKLELFSKVGAAGTPPMTKAEQILLYVILNLKGNWPFIDIVDAVLTNIEYTLFKLNKTPEFGVIESASHFYAILCRFFKAKSRLRLFILDAMYCIQFKSTRLIKQCLDVWMHAIPLAHMQIAKCPLVTCLVYLLHFYKCTDRQNSIQELRQILKERYFYEFNDWNDTKILDMFKHSILELKEVPLERKMLRMALIILAKRQGPKWCHNQIIKNLLLPMIERPNISDSVKEFCVSMLGPLMKPYPADMKVNCEIVVNKLTDMLNKKPSHAMEEAIIGSMIFINRHDQKSINRILLSRKMKLLSSDLEEILREYVRSMPLRVWERHLLHLVHTRKVN</sequence>
<feature type="compositionally biased region" description="Polar residues" evidence="2">
    <location>
        <begin position="926"/>
        <end position="939"/>
    </location>
</feature>
<feature type="compositionally biased region" description="Low complexity" evidence="2">
    <location>
        <begin position="1010"/>
        <end position="1023"/>
    </location>
</feature>
<feature type="region of interest" description="Disordered" evidence="2">
    <location>
        <begin position="438"/>
        <end position="462"/>
    </location>
</feature>
<feature type="compositionally biased region" description="Low complexity" evidence="2">
    <location>
        <begin position="1366"/>
        <end position="1375"/>
    </location>
</feature>
<feature type="region of interest" description="Disordered" evidence="2">
    <location>
        <begin position="1341"/>
        <end position="1387"/>
    </location>
</feature>
<evidence type="ECO:0000256" key="2">
    <source>
        <dbReference type="SAM" id="MobiDB-lite"/>
    </source>
</evidence>
<gene>
    <name evidence="3" type="ORF">CINC_LOCUS10405</name>
</gene>
<feature type="compositionally biased region" description="Polar residues" evidence="2">
    <location>
        <begin position="829"/>
        <end position="840"/>
    </location>
</feature>
<feature type="compositionally biased region" description="Polar residues" evidence="2">
    <location>
        <begin position="1491"/>
        <end position="1502"/>
    </location>
</feature>
<feature type="compositionally biased region" description="Low complexity" evidence="2">
    <location>
        <begin position="757"/>
        <end position="769"/>
    </location>
</feature>
<feature type="compositionally biased region" description="Polar residues" evidence="2">
    <location>
        <begin position="900"/>
        <end position="916"/>
    </location>
</feature>
<feature type="region of interest" description="Disordered" evidence="2">
    <location>
        <begin position="1420"/>
        <end position="1502"/>
    </location>
</feature>
<protein>
    <submittedName>
        <fullName evidence="3">Uncharacterized protein</fullName>
    </submittedName>
</protein>
<feature type="region of interest" description="Disordered" evidence="2">
    <location>
        <begin position="1581"/>
        <end position="1611"/>
    </location>
</feature>
<evidence type="ECO:0000313" key="4">
    <source>
        <dbReference type="Proteomes" id="UP001154114"/>
    </source>
</evidence>
<evidence type="ECO:0000313" key="3">
    <source>
        <dbReference type="EMBL" id="CAH0603087.1"/>
    </source>
</evidence>
<feature type="compositionally biased region" description="Polar residues" evidence="2">
    <location>
        <begin position="1134"/>
        <end position="1150"/>
    </location>
</feature>
<feature type="region of interest" description="Disordered" evidence="2">
    <location>
        <begin position="696"/>
        <end position="715"/>
    </location>
</feature>